<evidence type="ECO:0000256" key="1">
    <source>
        <dbReference type="SAM" id="MobiDB-lite"/>
    </source>
</evidence>
<dbReference type="Proteomes" id="UP001165085">
    <property type="component" value="Unassembled WGS sequence"/>
</dbReference>
<feature type="region of interest" description="Disordered" evidence="1">
    <location>
        <begin position="86"/>
        <end position="161"/>
    </location>
</feature>
<evidence type="ECO:0000256" key="2">
    <source>
        <dbReference type="SAM" id="Phobius"/>
    </source>
</evidence>
<accession>A0A9W6ZYU3</accession>
<protein>
    <recommendedName>
        <fullName evidence="5">Transmembrane protein</fullName>
    </recommendedName>
</protein>
<evidence type="ECO:0008006" key="5">
    <source>
        <dbReference type="Google" id="ProtNLM"/>
    </source>
</evidence>
<keyword evidence="2" id="KW-0812">Transmembrane</keyword>
<evidence type="ECO:0000313" key="3">
    <source>
        <dbReference type="EMBL" id="GMH60931.1"/>
    </source>
</evidence>
<dbReference type="EMBL" id="BRXY01000068">
    <property type="protein sequence ID" value="GMH60931.1"/>
    <property type="molecule type" value="Genomic_DNA"/>
</dbReference>
<organism evidence="3 4">
    <name type="scientific">Triparma strigata</name>
    <dbReference type="NCBI Taxonomy" id="1606541"/>
    <lineage>
        <taxon>Eukaryota</taxon>
        <taxon>Sar</taxon>
        <taxon>Stramenopiles</taxon>
        <taxon>Ochrophyta</taxon>
        <taxon>Bolidophyceae</taxon>
        <taxon>Parmales</taxon>
        <taxon>Triparmaceae</taxon>
        <taxon>Triparma</taxon>
    </lineage>
</organism>
<reference evidence="4" key="1">
    <citation type="journal article" date="2023" name="Commun. Biol.">
        <title>Genome analysis of Parmales, the sister group of diatoms, reveals the evolutionary specialization of diatoms from phago-mixotrophs to photoautotrophs.</title>
        <authorList>
            <person name="Ban H."/>
            <person name="Sato S."/>
            <person name="Yoshikawa S."/>
            <person name="Yamada K."/>
            <person name="Nakamura Y."/>
            <person name="Ichinomiya M."/>
            <person name="Sato N."/>
            <person name="Blanc-Mathieu R."/>
            <person name="Endo H."/>
            <person name="Kuwata A."/>
            <person name="Ogata H."/>
        </authorList>
    </citation>
    <scope>NUCLEOTIDE SEQUENCE [LARGE SCALE GENOMIC DNA]</scope>
    <source>
        <strain evidence="4">NIES 3701</strain>
    </source>
</reference>
<keyword evidence="2" id="KW-0472">Membrane</keyword>
<proteinExistence type="predicted"/>
<sequence>MNIIDHKNTLVLRCIFLGNDVVPRHFSNPNYCLSERPPRIPASRRTADPISQTQNTKMKAVVFLLCLFLPKTSTFITPLRLHNNPIPSLTLFSEKPKRRIRKDRANVPSSDNPPSSSPPPRPSSSLPAPEPVSISSSSSTSNSNSNPTTTTTSTQTTQNNDFSSLLKDSEKFRSSSKALTADEKIGDELTQKIKSAISTLITIDFFLILAFLAWFVTGVISSTVFKNDVIQIAFNGIFQPLVQPALGILMIGSVAGGAFGKDEKDDD</sequence>
<feature type="transmembrane region" description="Helical" evidence="2">
    <location>
        <begin position="200"/>
        <end position="221"/>
    </location>
</feature>
<feature type="compositionally biased region" description="Low complexity" evidence="1">
    <location>
        <begin position="135"/>
        <end position="160"/>
    </location>
</feature>
<dbReference type="OrthoDB" id="198634at2759"/>
<comment type="caution">
    <text evidence="3">The sequence shown here is derived from an EMBL/GenBank/DDBJ whole genome shotgun (WGS) entry which is preliminary data.</text>
</comment>
<gene>
    <name evidence="3" type="ORF">TrST_g8756</name>
</gene>
<name>A0A9W6ZYU3_9STRA</name>
<dbReference type="AlphaFoldDB" id="A0A9W6ZYU3"/>
<keyword evidence="2" id="KW-1133">Transmembrane helix</keyword>
<evidence type="ECO:0000313" key="4">
    <source>
        <dbReference type="Proteomes" id="UP001165085"/>
    </source>
</evidence>
<keyword evidence="4" id="KW-1185">Reference proteome</keyword>
<feature type="transmembrane region" description="Helical" evidence="2">
    <location>
        <begin position="241"/>
        <end position="260"/>
    </location>
</feature>